<dbReference type="HOGENOM" id="CLU_097039_1_1_2"/>
<keyword evidence="1" id="KW-0812">Transmembrane</keyword>
<keyword evidence="1" id="KW-1133">Transmembrane helix</keyword>
<name>U1ML48_9EURY</name>
<gene>
    <name evidence="2" type="ORF">J07HQW1_00363</name>
</gene>
<evidence type="ECO:0000313" key="2">
    <source>
        <dbReference type="EMBL" id="ERG90344.1"/>
    </source>
</evidence>
<evidence type="ECO:0000313" key="3">
    <source>
        <dbReference type="Proteomes" id="UP000030649"/>
    </source>
</evidence>
<feature type="transmembrane region" description="Helical" evidence="1">
    <location>
        <begin position="9"/>
        <end position="31"/>
    </location>
</feature>
<dbReference type="Proteomes" id="UP000030649">
    <property type="component" value="Unassembled WGS sequence"/>
</dbReference>
<dbReference type="InterPro" id="IPR038695">
    <property type="entry name" value="Saro_0823-like_sf"/>
</dbReference>
<dbReference type="Pfam" id="PF02643">
    <property type="entry name" value="DUF192"/>
    <property type="match status" value="1"/>
</dbReference>
<dbReference type="PANTHER" id="PTHR37953:SF1">
    <property type="entry name" value="UPF0127 PROTEIN MJ1496"/>
    <property type="match status" value="1"/>
</dbReference>
<evidence type="ECO:0000256" key="1">
    <source>
        <dbReference type="SAM" id="Phobius"/>
    </source>
</evidence>
<dbReference type="EMBL" id="KE356560">
    <property type="protein sequence ID" value="ERG90344.1"/>
    <property type="molecule type" value="Genomic_DNA"/>
</dbReference>
<evidence type="ECO:0008006" key="4">
    <source>
        <dbReference type="Google" id="ProtNLM"/>
    </source>
</evidence>
<reference evidence="2 3" key="1">
    <citation type="journal article" date="2013" name="PLoS ONE">
        <title>Assembly-driven community genomics of a hypersaline microbial ecosystem.</title>
        <authorList>
            <person name="Podell S."/>
            <person name="Ugalde J.A."/>
            <person name="Narasingarao P."/>
            <person name="Banfield J.F."/>
            <person name="Heidelberg K.B."/>
            <person name="Allen E.E."/>
        </authorList>
    </citation>
    <scope>NUCLEOTIDE SEQUENCE [LARGE SCALE GENOMIC DNA]</scope>
    <source>
        <strain evidence="3">J07HQW1</strain>
    </source>
</reference>
<organism evidence="2 3">
    <name type="scientific">Haloquadratum walsbyi J07HQW1</name>
    <dbReference type="NCBI Taxonomy" id="1238424"/>
    <lineage>
        <taxon>Archaea</taxon>
        <taxon>Methanobacteriati</taxon>
        <taxon>Methanobacteriota</taxon>
        <taxon>Stenosarchaea group</taxon>
        <taxon>Halobacteria</taxon>
        <taxon>Halobacteriales</taxon>
        <taxon>Haloferacaceae</taxon>
        <taxon>Haloquadratum</taxon>
    </lineage>
</organism>
<dbReference type="Gene3D" id="2.60.120.1140">
    <property type="entry name" value="Protein of unknown function DUF192"/>
    <property type="match status" value="1"/>
</dbReference>
<accession>U1ML48</accession>
<dbReference type="InterPro" id="IPR003795">
    <property type="entry name" value="DUF192"/>
</dbReference>
<protein>
    <recommendedName>
        <fullName evidence="4">DUF192 domain-containing protein</fullName>
    </recommendedName>
</protein>
<dbReference type="AlphaFoldDB" id="U1ML48"/>
<keyword evidence="1" id="KW-0472">Membrane</keyword>
<dbReference type="PANTHER" id="PTHR37953">
    <property type="entry name" value="UPF0127 PROTEIN MJ1496"/>
    <property type="match status" value="1"/>
</dbReference>
<sequence>MDRPLLTRALVVASGAILVGVLLVTVIPGIGPTGEYDRETIEITDNKTGEQLERVSVRIADTPQKRYTGLSETQSLAADEGMLFIHDSEDRYAYVMRNMSFPIDIIFIDMTGTITRIHHAEVPRNTPTDSLQQYPGRGKYVLEVSYNYTEKHNITVGDDVQITQFASASSQDITRDSSREDS</sequence>
<proteinExistence type="predicted"/>